<dbReference type="GeneID" id="54784223"/>
<dbReference type="SUPFAM" id="SSF53335">
    <property type="entry name" value="S-adenosyl-L-methionine-dependent methyltransferases"/>
    <property type="match status" value="1"/>
</dbReference>
<comment type="similarity">
    <text evidence="1 4">Belongs to the spermidine/spermine synthase family.</text>
</comment>
<evidence type="ECO:0000313" key="6">
    <source>
        <dbReference type="EMBL" id="KAA8896832.1"/>
    </source>
</evidence>
<dbReference type="InterPro" id="IPR037163">
    <property type="entry name" value="Spermidine_synt_N_sf"/>
</dbReference>
<feature type="active site" description="Proton acceptor" evidence="3">
    <location>
        <position position="169"/>
    </location>
</feature>
<keyword evidence="3" id="KW-0620">Polyamine biosynthesis</keyword>
<evidence type="ECO:0000259" key="5">
    <source>
        <dbReference type="PROSITE" id="PS51006"/>
    </source>
</evidence>
<dbReference type="OMA" id="HIYNEMI"/>
<dbReference type="AlphaFoldDB" id="A0A642UCR8"/>
<dbReference type="OrthoDB" id="38125at2759"/>
<dbReference type="CDD" id="cd02440">
    <property type="entry name" value="AdoMet_MTases"/>
    <property type="match status" value="1"/>
</dbReference>
<dbReference type="GO" id="GO:0008295">
    <property type="term" value="P:spermidine biosynthetic process"/>
    <property type="evidence" value="ECO:0007669"/>
    <property type="project" value="TreeGrafter"/>
</dbReference>
<dbReference type="PROSITE" id="PS51006">
    <property type="entry name" value="PABS_2"/>
    <property type="match status" value="1"/>
</dbReference>
<dbReference type="InterPro" id="IPR001045">
    <property type="entry name" value="Spermi_synthase"/>
</dbReference>
<dbReference type="GO" id="GO:0005829">
    <property type="term" value="C:cytosol"/>
    <property type="evidence" value="ECO:0007669"/>
    <property type="project" value="TreeGrafter"/>
</dbReference>
<dbReference type="NCBIfam" id="TIGR00417">
    <property type="entry name" value="speE"/>
    <property type="match status" value="1"/>
</dbReference>
<dbReference type="VEuPathDB" id="FungiDB:DIURU_005572"/>
<dbReference type="Proteomes" id="UP000449547">
    <property type="component" value="Unassembled WGS sequence"/>
</dbReference>
<dbReference type="InterPro" id="IPR029063">
    <property type="entry name" value="SAM-dependent_MTases_sf"/>
</dbReference>
<evidence type="ECO:0000256" key="3">
    <source>
        <dbReference type="PROSITE-ProRule" id="PRU00354"/>
    </source>
</evidence>
<keyword evidence="7" id="KW-1185">Reference proteome</keyword>
<evidence type="ECO:0000256" key="1">
    <source>
        <dbReference type="ARBA" id="ARBA00007867"/>
    </source>
</evidence>
<organism evidence="6 7">
    <name type="scientific">Diutina rugosa</name>
    <name type="common">Yeast</name>
    <name type="synonym">Candida rugosa</name>
    <dbReference type="NCBI Taxonomy" id="5481"/>
    <lineage>
        <taxon>Eukaryota</taxon>
        <taxon>Fungi</taxon>
        <taxon>Dikarya</taxon>
        <taxon>Ascomycota</taxon>
        <taxon>Saccharomycotina</taxon>
        <taxon>Pichiomycetes</taxon>
        <taxon>Debaryomycetaceae</taxon>
        <taxon>Diutina</taxon>
    </lineage>
</organism>
<dbReference type="PANTHER" id="PTHR11558:SF11">
    <property type="entry name" value="SPERMIDINE SYNTHASE"/>
    <property type="match status" value="1"/>
</dbReference>
<name>A0A642UCR8_DIURU</name>
<dbReference type="Gene3D" id="3.40.50.150">
    <property type="entry name" value="Vaccinia Virus protein VP39"/>
    <property type="match status" value="1"/>
</dbReference>
<comment type="caution">
    <text evidence="6">The sequence shown here is derived from an EMBL/GenBank/DDBJ whole genome shotgun (WGS) entry which is preliminary data.</text>
</comment>
<dbReference type="EMBL" id="SWFT01000162">
    <property type="protein sequence ID" value="KAA8896832.1"/>
    <property type="molecule type" value="Genomic_DNA"/>
</dbReference>
<evidence type="ECO:0000256" key="2">
    <source>
        <dbReference type="ARBA" id="ARBA00022679"/>
    </source>
</evidence>
<dbReference type="RefSeq" id="XP_034009628.1">
    <property type="nucleotide sequence ID" value="XM_034158569.1"/>
</dbReference>
<dbReference type="FunFam" id="3.40.50.150:FF:000013">
    <property type="entry name" value="Spermidine synthase"/>
    <property type="match status" value="1"/>
</dbReference>
<dbReference type="NCBIfam" id="NF002010">
    <property type="entry name" value="PRK00811.1"/>
    <property type="match status" value="1"/>
</dbReference>
<dbReference type="Gene3D" id="2.30.140.10">
    <property type="entry name" value="Spermidine synthase, tetramerisation domain"/>
    <property type="match status" value="1"/>
</dbReference>
<accession>A0A642UCR8</accession>
<dbReference type="InterPro" id="IPR030374">
    <property type="entry name" value="PABS"/>
</dbReference>
<reference evidence="6 7" key="1">
    <citation type="submission" date="2019-07" db="EMBL/GenBank/DDBJ databases">
        <title>Genome assembly of two rare yeast pathogens: Diutina rugosa and Trichomonascus ciferrii.</title>
        <authorList>
            <person name="Mixao V."/>
            <person name="Saus E."/>
            <person name="Hansen A."/>
            <person name="Lass-Flor C."/>
            <person name="Gabaldon T."/>
        </authorList>
    </citation>
    <scope>NUCLEOTIDE SEQUENCE [LARGE SCALE GENOMIC DNA]</scope>
    <source>
        <strain evidence="6 7">CBS 613</strain>
    </source>
</reference>
<evidence type="ECO:0000313" key="7">
    <source>
        <dbReference type="Proteomes" id="UP000449547"/>
    </source>
</evidence>
<feature type="domain" description="PABS" evidence="5">
    <location>
        <begin position="11"/>
        <end position="250"/>
    </location>
</feature>
<gene>
    <name evidence="6" type="ORF">DIURU_005572</name>
</gene>
<dbReference type="GO" id="GO:0004766">
    <property type="term" value="F:spermidine synthase activity"/>
    <property type="evidence" value="ECO:0007669"/>
    <property type="project" value="TreeGrafter"/>
</dbReference>
<dbReference type="InterPro" id="IPR030373">
    <property type="entry name" value="PABS_CS"/>
</dbReference>
<dbReference type="InterPro" id="IPR035246">
    <property type="entry name" value="Spermidine_synt_N"/>
</dbReference>
<evidence type="ECO:0000256" key="4">
    <source>
        <dbReference type="RuleBase" id="RU003836"/>
    </source>
</evidence>
<dbReference type="NCBIfam" id="NF037959">
    <property type="entry name" value="MFS_SpdSyn"/>
    <property type="match status" value="1"/>
</dbReference>
<proteinExistence type="inferred from homology"/>
<dbReference type="Pfam" id="PF17284">
    <property type="entry name" value="Spermine_synt_N"/>
    <property type="match status" value="1"/>
</dbReference>
<sequence length="294" mass="32894">MPRYIHDIDGVPWFIERDSSTFPGQGFALEVAEILHEEQSEFQHILIFRSTTYGNVLVLNGIVQCTERDEFAYQELITHVAMMAHPSPKKVLVIGGGDCGVLREVVKHSDVIDSVTMVEIDPSVIKLSQKYLPQMTTAIDHPKATITITDGFKFLQSASGENYDVIITDSSDPEGPAMEFFETSYFSLLKQALSPQGVVIMQSSENVWLNLAYLKQLTDKARSVFANVAYCQCYMPSYTGGQLGLVVASPDAAVDLRQPQRPLPQQQTFKYYSPEMHRASFVLPTWAAAELHQH</sequence>
<protein>
    <recommendedName>
        <fullName evidence="5">PABS domain-containing protein</fullName>
    </recommendedName>
</protein>
<keyword evidence="2 3" id="KW-0808">Transferase</keyword>
<dbReference type="PANTHER" id="PTHR11558">
    <property type="entry name" value="SPERMIDINE/SPERMINE SYNTHASE"/>
    <property type="match status" value="1"/>
</dbReference>
<dbReference type="Pfam" id="PF01564">
    <property type="entry name" value="Spermine_synth"/>
    <property type="match status" value="1"/>
</dbReference>
<dbReference type="HAMAP" id="MF_00198">
    <property type="entry name" value="Spermidine_synth"/>
    <property type="match status" value="1"/>
</dbReference>
<dbReference type="PROSITE" id="PS01330">
    <property type="entry name" value="PABS_1"/>
    <property type="match status" value="1"/>
</dbReference>